<dbReference type="NCBIfam" id="TIGR00576">
    <property type="entry name" value="dut"/>
    <property type="match status" value="1"/>
</dbReference>
<dbReference type="Proteomes" id="UP000326458">
    <property type="component" value="Unassembled WGS sequence"/>
</dbReference>
<keyword evidence="4 5" id="KW-0546">Nucleotide metabolism</keyword>
<dbReference type="InterPro" id="IPR033704">
    <property type="entry name" value="dUTPase_trimeric"/>
</dbReference>
<dbReference type="UniPathway" id="UPA00610">
    <property type="reaction ID" value="UER00666"/>
</dbReference>
<dbReference type="InterPro" id="IPR008181">
    <property type="entry name" value="dUTPase"/>
</dbReference>
<organism evidence="8 9">
    <name type="scientific">Muntiacus muntjak</name>
    <name type="common">Barking deer</name>
    <name type="synonym">Indian muntjac</name>
    <dbReference type="NCBI Taxonomy" id="9888"/>
    <lineage>
        <taxon>Eukaryota</taxon>
        <taxon>Metazoa</taxon>
        <taxon>Chordata</taxon>
        <taxon>Craniata</taxon>
        <taxon>Vertebrata</taxon>
        <taxon>Euteleostomi</taxon>
        <taxon>Mammalia</taxon>
        <taxon>Eutheria</taxon>
        <taxon>Laurasiatheria</taxon>
        <taxon>Artiodactyla</taxon>
        <taxon>Ruminantia</taxon>
        <taxon>Pecora</taxon>
        <taxon>Cervidae</taxon>
        <taxon>Muntiacinae</taxon>
        <taxon>Muntiacus</taxon>
    </lineage>
</organism>
<dbReference type="SUPFAM" id="SSF51283">
    <property type="entry name" value="dUTPase-like"/>
    <property type="match status" value="1"/>
</dbReference>
<feature type="domain" description="dUTPase-like" evidence="7">
    <location>
        <begin position="2"/>
        <end position="102"/>
    </location>
</feature>
<proteinExistence type="inferred from homology"/>
<dbReference type="GO" id="GO:0004170">
    <property type="term" value="F:dUTP diphosphatase activity"/>
    <property type="evidence" value="ECO:0007669"/>
    <property type="project" value="UniProtKB-UniRule"/>
</dbReference>
<evidence type="ECO:0000256" key="6">
    <source>
        <dbReference type="SAM" id="MobiDB-lite"/>
    </source>
</evidence>
<feature type="region of interest" description="Disordered" evidence="6">
    <location>
        <begin position="89"/>
        <end position="109"/>
    </location>
</feature>
<reference evidence="8 9" key="1">
    <citation type="submission" date="2019-06" db="EMBL/GenBank/DDBJ databases">
        <title>Discovery of a novel chromosome fission-fusion reversal in muntjac.</title>
        <authorList>
            <person name="Mudd A.B."/>
            <person name="Bredeson J.V."/>
            <person name="Baum R."/>
            <person name="Hockemeyer D."/>
            <person name="Rokhsar D.S."/>
        </authorList>
    </citation>
    <scope>NUCLEOTIDE SEQUENCE [LARGE SCALE GENOMIC DNA]</scope>
    <source>
        <strain evidence="8">UTSW_UCB_Mm</strain>
        <tissue evidence="8">Fibroblast cell line</tissue>
    </source>
</reference>
<comment type="similarity">
    <text evidence="2 5">Belongs to the dUTPase family.</text>
</comment>
<evidence type="ECO:0000313" key="9">
    <source>
        <dbReference type="Proteomes" id="UP000326458"/>
    </source>
</evidence>
<protein>
    <recommendedName>
        <fullName evidence="5">Deoxyuridine 5'-triphosphate nucleotidohydrolase</fullName>
        <shortName evidence="5">dUTPase</shortName>
        <ecNumber evidence="5">3.6.1.23</ecNumber>
    </recommendedName>
    <alternativeName>
        <fullName evidence="5">dUTP pyrophosphatase</fullName>
    </alternativeName>
</protein>
<dbReference type="AlphaFoldDB" id="A0A5N3V2T4"/>
<evidence type="ECO:0000256" key="3">
    <source>
        <dbReference type="ARBA" id="ARBA00022801"/>
    </source>
</evidence>
<dbReference type="InterPro" id="IPR036157">
    <property type="entry name" value="dUTPase-like_sf"/>
</dbReference>
<dbReference type="GO" id="GO:0000287">
    <property type="term" value="F:magnesium ion binding"/>
    <property type="evidence" value="ECO:0007669"/>
    <property type="project" value="UniProtKB-UniRule"/>
</dbReference>
<sequence length="109" mass="11739">MDKALVKTNIQIALPSGYYGTTVPDSGLVAKHFRVVGAGVIDADYRGSIGVVLCNFGKERFEVKKGDQTAQLICGQIFYPETEDVQVLDSTERDSGGFGSTGKKTYAQN</sequence>
<gene>
    <name evidence="8" type="ORF">FD754_019836</name>
</gene>
<evidence type="ECO:0000256" key="5">
    <source>
        <dbReference type="RuleBase" id="RU367024"/>
    </source>
</evidence>
<dbReference type="EC" id="3.6.1.23" evidence="5"/>
<dbReference type="Gene3D" id="2.70.40.10">
    <property type="match status" value="1"/>
</dbReference>
<comment type="caution">
    <text evidence="8">The sequence shown here is derived from an EMBL/GenBank/DDBJ whole genome shotgun (WGS) entry which is preliminary data.</text>
</comment>
<dbReference type="EMBL" id="VCEA01000003">
    <property type="protein sequence ID" value="KAB0342910.1"/>
    <property type="molecule type" value="Genomic_DNA"/>
</dbReference>
<name>A0A5N3V2T4_MUNMU</name>
<accession>A0A5N3V2T4</accession>
<comment type="pathway">
    <text evidence="1 5">Pyrimidine metabolism; dUMP biosynthesis; dUMP from dCTP (dUTP route): step 2/2.</text>
</comment>
<dbReference type="GO" id="GO:0006226">
    <property type="term" value="P:dUMP biosynthetic process"/>
    <property type="evidence" value="ECO:0007669"/>
    <property type="project" value="UniProtKB-UniRule"/>
</dbReference>
<keyword evidence="3 5" id="KW-0378">Hydrolase</keyword>
<comment type="catalytic activity">
    <reaction evidence="5">
        <text>dUTP + H2O = dUMP + diphosphate + H(+)</text>
        <dbReference type="Rhea" id="RHEA:10248"/>
        <dbReference type="ChEBI" id="CHEBI:15377"/>
        <dbReference type="ChEBI" id="CHEBI:15378"/>
        <dbReference type="ChEBI" id="CHEBI:33019"/>
        <dbReference type="ChEBI" id="CHEBI:61555"/>
        <dbReference type="ChEBI" id="CHEBI:246422"/>
        <dbReference type="EC" id="3.6.1.23"/>
    </reaction>
</comment>
<dbReference type="PANTHER" id="PTHR11241">
    <property type="entry name" value="DEOXYURIDINE 5'-TRIPHOSPHATE NUCLEOTIDOHYDROLASE"/>
    <property type="match status" value="1"/>
</dbReference>
<dbReference type="GO" id="GO:0046081">
    <property type="term" value="P:dUTP catabolic process"/>
    <property type="evidence" value="ECO:0007669"/>
    <property type="project" value="UniProtKB-UniRule"/>
</dbReference>
<keyword evidence="9" id="KW-1185">Reference proteome</keyword>
<dbReference type="PANTHER" id="PTHR11241:SF0">
    <property type="entry name" value="DEOXYURIDINE 5'-TRIPHOSPHATE NUCLEOTIDOHYDROLASE"/>
    <property type="match status" value="1"/>
</dbReference>
<evidence type="ECO:0000256" key="1">
    <source>
        <dbReference type="ARBA" id="ARBA00005142"/>
    </source>
</evidence>
<dbReference type="InterPro" id="IPR029054">
    <property type="entry name" value="dUTPase-like"/>
</dbReference>
<keyword evidence="5" id="KW-0460">Magnesium</keyword>
<evidence type="ECO:0000256" key="4">
    <source>
        <dbReference type="ARBA" id="ARBA00023080"/>
    </source>
</evidence>
<evidence type="ECO:0000256" key="2">
    <source>
        <dbReference type="ARBA" id="ARBA00006581"/>
    </source>
</evidence>
<evidence type="ECO:0000259" key="7">
    <source>
        <dbReference type="Pfam" id="PF00692"/>
    </source>
</evidence>
<comment type="function">
    <text evidence="5">Involved in nucleotide metabolism via production of dUMP, the immediate precursor of thymidine nucleotides, and decreases the intracellular concentration of dUTP so that uracil cannot be incorporated into DNA.</text>
</comment>
<evidence type="ECO:0000313" key="8">
    <source>
        <dbReference type="EMBL" id="KAB0342910.1"/>
    </source>
</evidence>
<dbReference type="CDD" id="cd07557">
    <property type="entry name" value="trimeric_dUTPase"/>
    <property type="match status" value="1"/>
</dbReference>
<comment type="cofactor">
    <cofactor evidence="5">
        <name>Mg(2+)</name>
        <dbReference type="ChEBI" id="CHEBI:18420"/>
    </cofactor>
</comment>
<keyword evidence="5" id="KW-0479">Metal-binding</keyword>
<dbReference type="Pfam" id="PF00692">
    <property type="entry name" value="dUTPase"/>
    <property type="match status" value="1"/>
</dbReference>